<comment type="caution">
    <text evidence="2">The sequence shown here is derived from an EMBL/GenBank/DDBJ whole genome shotgun (WGS) entry which is preliminary data.</text>
</comment>
<evidence type="ECO:0000313" key="3">
    <source>
        <dbReference type="Proteomes" id="UP001243330"/>
    </source>
</evidence>
<keyword evidence="3" id="KW-1185">Reference proteome</keyword>
<dbReference type="EMBL" id="JAQOWY010000060">
    <property type="protein sequence ID" value="KAK1853191.1"/>
    <property type="molecule type" value="Genomic_DNA"/>
</dbReference>
<evidence type="ECO:0000313" key="2">
    <source>
        <dbReference type="EMBL" id="KAK1853191.1"/>
    </source>
</evidence>
<feature type="chain" id="PRO_5042272263" evidence="1">
    <location>
        <begin position="26"/>
        <end position="66"/>
    </location>
</feature>
<protein>
    <submittedName>
        <fullName evidence="2">Uncharacterized protein</fullName>
    </submittedName>
</protein>
<name>A0AAD9ARI0_9PEZI</name>
<evidence type="ECO:0000256" key="1">
    <source>
        <dbReference type="SAM" id="SignalP"/>
    </source>
</evidence>
<reference evidence="2" key="1">
    <citation type="submission" date="2023-01" db="EMBL/GenBank/DDBJ databases">
        <title>Colletotrichum chrysophilum M932 genome sequence.</title>
        <authorList>
            <person name="Baroncelli R."/>
        </authorList>
    </citation>
    <scope>NUCLEOTIDE SEQUENCE</scope>
    <source>
        <strain evidence="2">M932</strain>
    </source>
</reference>
<proteinExistence type="predicted"/>
<gene>
    <name evidence="2" type="ORF">CCHR01_04223</name>
</gene>
<feature type="signal peptide" evidence="1">
    <location>
        <begin position="1"/>
        <end position="25"/>
    </location>
</feature>
<dbReference type="Proteomes" id="UP001243330">
    <property type="component" value="Unassembled WGS sequence"/>
</dbReference>
<organism evidence="2 3">
    <name type="scientific">Colletotrichum chrysophilum</name>
    <dbReference type="NCBI Taxonomy" id="1836956"/>
    <lineage>
        <taxon>Eukaryota</taxon>
        <taxon>Fungi</taxon>
        <taxon>Dikarya</taxon>
        <taxon>Ascomycota</taxon>
        <taxon>Pezizomycotina</taxon>
        <taxon>Sordariomycetes</taxon>
        <taxon>Hypocreomycetidae</taxon>
        <taxon>Glomerellales</taxon>
        <taxon>Glomerellaceae</taxon>
        <taxon>Colletotrichum</taxon>
        <taxon>Colletotrichum gloeosporioides species complex</taxon>
    </lineage>
</organism>
<accession>A0AAD9ARI0</accession>
<keyword evidence="1" id="KW-0732">Signal</keyword>
<dbReference type="AlphaFoldDB" id="A0AAD9ARI0"/>
<sequence>MPDANGAYSALIVLGLGPVLPPAFAGDGHLQDATMGFGLALSGAVPRSSEHLIFSTGAGLKDNVFD</sequence>